<name>A0ABN1G3U9_9ACTN</name>
<dbReference type="EMBL" id="BAAAHE010000002">
    <property type="protein sequence ID" value="GAA0603441.1"/>
    <property type="molecule type" value="Genomic_DNA"/>
</dbReference>
<keyword evidence="1" id="KW-0812">Transmembrane</keyword>
<sequence length="174" mass="18129">MATHVVAQTGARSARSRAARVTATTKDPLWSPRHLAVVVALNALGGVVIGFSWYQGSGEAHTGDMLDWLNVGIAGLIVLGAANALHVLRGRRTVAAVRVDLLGQVPRFTGTRPLAPELRPEEGVSLPVGVVVAAEGMSHYHLPGCPLAVGKPTVRGSQGEFAQADLTACEVCEP</sequence>
<proteinExistence type="predicted"/>
<keyword evidence="1" id="KW-1133">Transmembrane helix</keyword>
<gene>
    <name evidence="2" type="ORF">GCM10009547_01270</name>
</gene>
<dbReference type="Proteomes" id="UP001500957">
    <property type="component" value="Unassembled WGS sequence"/>
</dbReference>
<comment type="caution">
    <text evidence="2">The sequence shown here is derived from an EMBL/GenBank/DDBJ whole genome shotgun (WGS) entry which is preliminary data.</text>
</comment>
<accession>A0ABN1G3U9</accession>
<evidence type="ECO:0000313" key="2">
    <source>
        <dbReference type="EMBL" id="GAA0603441.1"/>
    </source>
</evidence>
<protein>
    <submittedName>
        <fullName evidence="2">Uncharacterized protein</fullName>
    </submittedName>
</protein>
<feature type="transmembrane region" description="Helical" evidence="1">
    <location>
        <begin position="35"/>
        <end position="56"/>
    </location>
</feature>
<reference evidence="2 3" key="1">
    <citation type="journal article" date="2019" name="Int. J. Syst. Evol. Microbiol.">
        <title>The Global Catalogue of Microorganisms (GCM) 10K type strain sequencing project: providing services to taxonomists for standard genome sequencing and annotation.</title>
        <authorList>
            <consortium name="The Broad Institute Genomics Platform"/>
            <consortium name="The Broad Institute Genome Sequencing Center for Infectious Disease"/>
            <person name="Wu L."/>
            <person name="Ma J."/>
        </authorList>
    </citation>
    <scope>NUCLEOTIDE SEQUENCE [LARGE SCALE GENOMIC DNA]</scope>
    <source>
        <strain evidence="2 3">JCM 10671</strain>
    </source>
</reference>
<feature type="transmembrane region" description="Helical" evidence="1">
    <location>
        <begin position="68"/>
        <end position="88"/>
    </location>
</feature>
<evidence type="ECO:0000256" key="1">
    <source>
        <dbReference type="SAM" id="Phobius"/>
    </source>
</evidence>
<keyword evidence="3" id="KW-1185">Reference proteome</keyword>
<keyword evidence="1" id="KW-0472">Membrane</keyword>
<evidence type="ECO:0000313" key="3">
    <source>
        <dbReference type="Proteomes" id="UP001500957"/>
    </source>
</evidence>
<organism evidence="2 3">
    <name type="scientific">Sporichthya brevicatena</name>
    <dbReference type="NCBI Taxonomy" id="171442"/>
    <lineage>
        <taxon>Bacteria</taxon>
        <taxon>Bacillati</taxon>
        <taxon>Actinomycetota</taxon>
        <taxon>Actinomycetes</taxon>
        <taxon>Sporichthyales</taxon>
        <taxon>Sporichthyaceae</taxon>
        <taxon>Sporichthya</taxon>
    </lineage>
</organism>